<gene>
    <name evidence="3" type="ORF">HC031_26155</name>
</gene>
<evidence type="ECO:0000256" key="1">
    <source>
        <dbReference type="SAM" id="MobiDB-lite"/>
    </source>
</evidence>
<sequence>MTDVREQDVVDLLLEQHNQIKSLFSQVTAAQGAQKRELFEDLVRLLAVHESAEEEVVHPTARHNIDGGDTLVDSRLHEEQEAKQALSDLYDMGVDHPEFNTRLEALAQDVIAHATHEENEEFLQLRRTVPADKLVRMAGALKAAEATAPTRPHPGAGSSATANMLAGPPIAVFDRIRDAVRDWSRSNNDD</sequence>
<proteinExistence type="predicted"/>
<dbReference type="Proteomes" id="UP000722989">
    <property type="component" value="Unassembled WGS sequence"/>
</dbReference>
<feature type="region of interest" description="Disordered" evidence="1">
    <location>
        <begin position="145"/>
        <end position="164"/>
    </location>
</feature>
<dbReference type="RefSeq" id="WP_167928079.1">
    <property type="nucleotide sequence ID" value="NZ_JAATVY010000026.1"/>
</dbReference>
<keyword evidence="4" id="KW-1185">Reference proteome</keyword>
<dbReference type="Gene3D" id="1.20.120.520">
    <property type="entry name" value="nmb1532 protein domain like"/>
    <property type="match status" value="1"/>
</dbReference>
<feature type="domain" description="Hemerythrin-like" evidence="2">
    <location>
        <begin position="9"/>
        <end position="122"/>
    </location>
</feature>
<dbReference type="InterPro" id="IPR012312">
    <property type="entry name" value="Hemerythrin-like"/>
</dbReference>
<dbReference type="PANTHER" id="PTHR35585:SF1">
    <property type="entry name" value="HHE DOMAIN PROTEIN (AFU_ORTHOLOGUE AFUA_4G00730)"/>
    <property type="match status" value="1"/>
</dbReference>
<dbReference type="CDD" id="cd12108">
    <property type="entry name" value="Hr-like"/>
    <property type="match status" value="1"/>
</dbReference>
<evidence type="ECO:0000259" key="2">
    <source>
        <dbReference type="Pfam" id="PF01814"/>
    </source>
</evidence>
<comment type="caution">
    <text evidence="3">The sequence shown here is derived from an EMBL/GenBank/DDBJ whole genome shotgun (WGS) entry which is preliminary data.</text>
</comment>
<reference evidence="3 4" key="1">
    <citation type="submission" date="2020-03" db="EMBL/GenBank/DDBJ databases">
        <title>WGS of the type strain of Planosporangium spp.</title>
        <authorList>
            <person name="Thawai C."/>
        </authorList>
    </citation>
    <scope>NUCLEOTIDE SEQUENCE [LARGE SCALE GENOMIC DNA]</scope>
    <source>
        <strain evidence="3 4">TBRC 5610</strain>
    </source>
</reference>
<dbReference type="EMBL" id="JAATVY010000026">
    <property type="protein sequence ID" value="NJC73175.1"/>
    <property type="molecule type" value="Genomic_DNA"/>
</dbReference>
<dbReference type="PANTHER" id="PTHR35585">
    <property type="entry name" value="HHE DOMAIN PROTEIN (AFU_ORTHOLOGUE AFUA_4G00730)"/>
    <property type="match status" value="1"/>
</dbReference>
<accession>A0ABX0Y6W7</accession>
<protein>
    <submittedName>
        <fullName evidence="3">Hemerythrin domain-containing protein</fullName>
    </submittedName>
</protein>
<dbReference type="Pfam" id="PF01814">
    <property type="entry name" value="Hemerythrin"/>
    <property type="match status" value="1"/>
</dbReference>
<evidence type="ECO:0000313" key="3">
    <source>
        <dbReference type="EMBL" id="NJC73175.1"/>
    </source>
</evidence>
<organism evidence="3 4">
    <name type="scientific">Planosporangium thailandense</name>
    <dbReference type="NCBI Taxonomy" id="765197"/>
    <lineage>
        <taxon>Bacteria</taxon>
        <taxon>Bacillati</taxon>
        <taxon>Actinomycetota</taxon>
        <taxon>Actinomycetes</taxon>
        <taxon>Micromonosporales</taxon>
        <taxon>Micromonosporaceae</taxon>
        <taxon>Planosporangium</taxon>
    </lineage>
</organism>
<name>A0ABX0Y6W7_9ACTN</name>
<evidence type="ECO:0000313" key="4">
    <source>
        <dbReference type="Proteomes" id="UP000722989"/>
    </source>
</evidence>